<dbReference type="EMBL" id="LN868938">
    <property type="protein sequence ID" value="CRY73716.1"/>
    <property type="molecule type" value="Genomic_DNA"/>
</dbReference>
<organism evidence="1 2">
    <name type="scientific">Nocardia farcinica</name>
    <dbReference type="NCBI Taxonomy" id="37329"/>
    <lineage>
        <taxon>Bacteria</taxon>
        <taxon>Bacillati</taxon>
        <taxon>Actinomycetota</taxon>
        <taxon>Actinomycetes</taxon>
        <taxon>Mycobacteriales</taxon>
        <taxon>Nocardiaceae</taxon>
        <taxon>Nocardia</taxon>
    </lineage>
</organism>
<dbReference type="Proteomes" id="UP000057820">
    <property type="component" value="Chromosome 1"/>
</dbReference>
<dbReference type="RefSeq" id="WP_060589961.1">
    <property type="nucleotide sequence ID" value="NZ_CP031418.1"/>
</dbReference>
<accession>A0A0H5NUL7</accession>
<name>A0A0H5NUL7_NOCFR</name>
<sequence length="180" mass="19790">MSALDDIDTDSLVMRAAVLAAAEKSVGEQAKTYRAELNRRLSRGSKLTAFDPRDTTRTLGTVSMTNPRPQAQVVDREAFERWCRLNYPDQVETWPEFGDPAEVAAVLAEHAPHLLTVHRSVPVEIQERALDRAAVEDVPGTERYMPRPTLQVRPTGHARAVVAELLAAIPALAELEAAGE</sequence>
<evidence type="ECO:0000313" key="1">
    <source>
        <dbReference type="EMBL" id="CRY73716.1"/>
    </source>
</evidence>
<reference evidence="2" key="1">
    <citation type="submission" date="2015-03" db="EMBL/GenBank/DDBJ databases">
        <authorList>
            <consortium name="Pathogen Informatics"/>
        </authorList>
    </citation>
    <scope>NUCLEOTIDE SEQUENCE [LARGE SCALE GENOMIC DNA]</scope>
    <source>
        <strain evidence="2">NCTC11134</strain>
    </source>
</reference>
<dbReference type="AlphaFoldDB" id="A0A0H5NUL7"/>
<proteinExistence type="predicted"/>
<protein>
    <submittedName>
        <fullName evidence="1">Uncharacterized protein</fullName>
    </submittedName>
</protein>
<evidence type="ECO:0000313" key="2">
    <source>
        <dbReference type="Proteomes" id="UP000057820"/>
    </source>
</evidence>
<dbReference type="KEGG" id="nfr:ERS450000_00277"/>
<gene>
    <name evidence="1" type="ORF">ERS450000_00277</name>
</gene>